<gene>
    <name evidence="5" type="ORF">DDV96_09180</name>
</gene>
<proteinExistence type="predicted"/>
<evidence type="ECO:0000313" key="6">
    <source>
        <dbReference type="Proteomes" id="UP000245962"/>
    </source>
</evidence>
<sequence>MLKKTVLDNGFIIQKPFNHHLQTLVDYYFYLDIPVSQLKLQEEHVIPFPRITFGYFFDHPFSVTNHTANETVTANMVISRIATDQISVKPLTDRVKIIGAHVRPYTLVFLTDENISKLPWLIDTENLFGNRAKRFKRDVENCATPQDMFAEVENIFLKTILDKDLSTIIKAVRLIESKKGEIALATLSEKLNLSNRTLRNHFYRALGCSPKDYIQLVKLKQSIFQMKHSADNLTEVTYSQNYADQAHFTNTVKNLTGESPKDIRKKMPDFRFLQF</sequence>
<dbReference type="PANTHER" id="PTHR43280:SF2">
    <property type="entry name" value="HTH-TYPE TRANSCRIPTIONAL REGULATOR EXSA"/>
    <property type="match status" value="1"/>
</dbReference>
<evidence type="ECO:0000256" key="2">
    <source>
        <dbReference type="ARBA" id="ARBA00023125"/>
    </source>
</evidence>
<dbReference type="PROSITE" id="PS00041">
    <property type="entry name" value="HTH_ARAC_FAMILY_1"/>
    <property type="match status" value="1"/>
</dbReference>
<dbReference type="AlphaFoldDB" id="A0A2U0I0P6"/>
<dbReference type="Proteomes" id="UP000245962">
    <property type="component" value="Unassembled WGS sequence"/>
</dbReference>
<dbReference type="GO" id="GO:0003700">
    <property type="term" value="F:DNA-binding transcription factor activity"/>
    <property type="evidence" value="ECO:0007669"/>
    <property type="project" value="InterPro"/>
</dbReference>
<keyword evidence="6" id="KW-1185">Reference proteome</keyword>
<protein>
    <recommendedName>
        <fullName evidence="4">HTH araC/xylS-type domain-containing protein</fullName>
    </recommendedName>
</protein>
<evidence type="ECO:0000313" key="5">
    <source>
        <dbReference type="EMBL" id="PVW14681.1"/>
    </source>
</evidence>
<dbReference type="PROSITE" id="PS01124">
    <property type="entry name" value="HTH_ARAC_FAMILY_2"/>
    <property type="match status" value="1"/>
</dbReference>
<dbReference type="GO" id="GO:0043565">
    <property type="term" value="F:sequence-specific DNA binding"/>
    <property type="evidence" value="ECO:0007669"/>
    <property type="project" value="InterPro"/>
</dbReference>
<keyword evidence="3" id="KW-0804">Transcription</keyword>
<comment type="caution">
    <text evidence="5">The sequence shown here is derived from an EMBL/GenBank/DDBJ whole genome shotgun (WGS) entry which is preliminary data.</text>
</comment>
<evidence type="ECO:0000256" key="1">
    <source>
        <dbReference type="ARBA" id="ARBA00023015"/>
    </source>
</evidence>
<evidence type="ECO:0000259" key="4">
    <source>
        <dbReference type="PROSITE" id="PS01124"/>
    </source>
</evidence>
<dbReference type="EMBL" id="QEHR01000005">
    <property type="protein sequence ID" value="PVW14681.1"/>
    <property type="molecule type" value="Genomic_DNA"/>
</dbReference>
<feature type="domain" description="HTH araC/xylS-type" evidence="4">
    <location>
        <begin position="169"/>
        <end position="266"/>
    </location>
</feature>
<dbReference type="SMART" id="SM00342">
    <property type="entry name" value="HTH_ARAC"/>
    <property type="match status" value="1"/>
</dbReference>
<dbReference type="SUPFAM" id="SSF46689">
    <property type="entry name" value="Homeodomain-like"/>
    <property type="match status" value="1"/>
</dbReference>
<keyword evidence="1" id="KW-0805">Transcription regulation</keyword>
<dbReference type="InterPro" id="IPR018060">
    <property type="entry name" value="HTH_AraC"/>
</dbReference>
<reference evidence="5 6" key="1">
    <citation type="submission" date="2018-04" db="EMBL/GenBank/DDBJ databases">
        <title>Marixanthomonas spongiae HN-E44 sp. nov., isolated from a marine sponge.</title>
        <authorList>
            <person name="Luo L."/>
            <person name="Zhuang L."/>
        </authorList>
    </citation>
    <scope>NUCLEOTIDE SEQUENCE [LARGE SCALE GENOMIC DNA]</scope>
    <source>
        <strain evidence="5 6">HN-E44</strain>
    </source>
</reference>
<dbReference type="PANTHER" id="PTHR43280">
    <property type="entry name" value="ARAC-FAMILY TRANSCRIPTIONAL REGULATOR"/>
    <property type="match status" value="1"/>
</dbReference>
<dbReference type="InterPro" id="IPR009057">
    <property type="entry name" value="Homeodomain-like_sf"/>
</dbReference>
<dbReference type="InterPro" id="IPR018062">
    <property type="entry name" value="HTH_AraC-typ_CS"/>
</dbReference>
<accession>A0A2U0I0P6</accession>
<keyword evidence="2" id="KW-0238">DNA-binding</keyword>
<organism evidence="5 6">
    <name type="scientific">Marixanthomonas spongiae</name>
    <dbReference type="NCBI Taxonomy" id="2174845"/>
    <lineage>
        <taxon>Bacteria</taxon>
        <taxon>Pseudomonadati</taxon>
        <taxon>Bacteroidota</taxon>
        <taxon>Flavobacteriia</taxon>
        <taxon>Flavobacteriales</taxon>
        <taxon>Flavobacteriaceae</taxon>
        <taxon>Marixanthomonas</taxon>
    </lineage>
</organism>
<evidence type="ECO:0000256" key="3">
    <source>
        <dbReference type="ARBA" id="ARBA00023163"/>
    </source>
</evidence>
<dbReference type="Pfam" id="PF12833">
    <property type="entry name" value="HTH_18"/>
    <property type="match status" value="1"/>
</dbReference>
<dbReference type="Gene3D" id="1.10.10.60">
    <property type="entry name" value="Homeodomain-like"/>
    <property type="match status" value="1"/>
</dbReference>
<name>A0A2U0I0P6_9FLAO</name>